<feature type="domain" description="HTH lacI-type" evidence="4">
    <location>
        <begin position="3"/>
        <end position="57"/>
    </location>
</feature>
<evidence type="ECO:0000313" key="5">
    <source>
        <dbReference type="EMBL" id="NBD25287.1"/>
    </source>
</evidence>
<dbReference type="SUPFAM" id="SSF47413">
    <property type="entry name" value="lambda repressor-like DNA-binding domains"/>
    <property type="match status" value="1"/>
</dbReference>
<dbReference type="SUPFAM" id="SSF53822">
    <property type="entry name" value="Periplasmic binding protein-like I"/>
    <property type="match status" value="1"/>
</dbReference>
<dbReference type="Pfam" id="PF13377">
    <property type="entry name" value="Peripla_BP_3"/>
    <property type="match status" value="1"/>
</dbReference>
<dbReference type="PANTHER" id="PTHR30146:SF147">
    <property type="entry name" value="HTH-TYPE TRANSCRIPTIONAL REGULATOR DEGA"/>
    <property type="match status" value="1"/>
</dbReference>
<gene>
    <name evidence="5" type="ORF">GT019_15490</name>
</gene>
<organism evidence="5 6">
    <name type="scientific">Paenibacillus glycinis</name>
    <dbReference type="NCBI Taxonomy" id="2697035"/>
    <lineage>
        <taxon>Bacteria</taxon>
        <taxon>Bacillati</taxon>
        <taxon>Bacillota</taxon>
        <taxon>Bacilli</taxon>
        <taxon>Bacillales</taxon>
        <taxon>Paenibacillaceae</taxon>
        <taxon>Paenibacillus</taxon>
    </lineage>
</organism>
<keyword evidence="3" id="KW-0804">Transcription</keyword>
<dbReference type="InterPro" id="IPR010982">
    <property type="entry name" value="Lambda_DNA-bd_dom_sf"/>
</dbReference>
<dbReference type="RefSeq" id="WP_161744095.1">
    <property type="nucleotide sequence ID" value="NZ_JAAAMV010000011.1"/>
</dbReference>
<evidence type="ECO:0000256" key="3">
    <source>
        <dbReference type="ARBA" id="ARBA00023163"/>
    </source>
</evidence>
<keyword evidence="6" id="KW-1185">Reference proteome</keyword>
<protein>
    <submittedName>
        <fullName evidence="5">Substrate-binding domain-containing protein</fullName>
    </submittedName>
</protein>
<evidence type="ECO:0000256" key="2">
    <source>
        <dbReference type="ARBA" id="ARBA00023125"/>
    </source>
</evidence>
<comment type="caution">
    <text evidence="5">The sequence shown here is derived from an EMBL/GenBank/DDBJ whole genome shotgun (WGS) entry which is preliminary data.</text>
</comment>
<sequence length="341" mass="37070">MKPTIYDVAREAGVSIATVSKVINRTGKISEKTRERVAAVMEGMGYAPNLVATALSSKKTFMIGLLLPDISNPYFAELARNIEDRAHELSYNIVICNTDNHVDKEREYLTFLQQKGVDGILLATGLAHPESLGLVTDRQLPITVIAREVPRTPVNTVLVDDFMGGFLATSHLLELGHREIAIIVESMDLESSRQRLKGYRAALEEHNCAFHAERVAVSDFTVASGMEIAGGILDAPDRPTAVFACNDLLAIGTIQAARSRGIPVPGELSVVGFDNTFLCGIIDPALTTVGQPIRELGRQAVDLLHKQMSGEEPARQRVVLLPELVVRASTQPPLERTSAVK</sequence>
<evidence type="ECO:0000259" key="4">
    <source>
        <dbReference type="PROSITE" id="PS50932"/>
    </source>
</evidence>
<keyword evidence="2" id="KW-0238">DNA-binding</keyword>
<proteinExistence type="predicted"/>
<evidence type="ECO:0000256" key="1">
    <source>
        <dbReference type="ARBA" id="ARBA00023015"/>
    </source>
</evidence>
<dbReference type="InterPro" id="IPR046335">
    <property type="entry name" value="LacI/GalR-like_sensor"/>
</dbReference>
<dbReference type="PANTHER" id="PTHR30146">
    <property type="entry name" value="LACI-RELATED TRANSCRIPTIONAL REPRESSOR"/>
    <property type="match status" value="1"/>
</dbReference>
<dbReference type="Pfam" id="PF00356">
    <property type="entry name" value="LacI"/>
    <property type="match status" value="1"/>
</dbReference>
<dbReference type="CDD" id="cd01392">
    <property type="entry name" value="HTH_LacI"/>
    <property type="match status" value="1"/>
</dbReference>
<dbReference type="Gene3D" id="1.10.260.40">
    <property type="entry name" value="lambda repressor-like DNA-binding domains"/>
    <property type="match status" value="1"/>
</dbReference>
<keyword evidence="1" id="KW-0805">Transcription regulation</keyword>
<dbReference type="InterPro" id="IPR000843">
    <property type="entry name" value="HTH_LacI"/>
</dbReference>
<reference evidence="5 6" key="1">
    <citation type="submission" date="2020-01" db="EMBL/GenBank/DDBJ databases">
        <title>Paenibacillus soybeanensis sp. nov. isolated from the nodules of soybean (Glycine max(L.) Merr).</title>
        <authorList>
            <person name="Wang H."/>
        </authorList>
    </citation>
    <scope>NUCLEOTIDE SEQUENCE [LARGE SCALE GENOMIC DNA]</scope>
    <source>
        <strain evidence="5 6">T1</strain>
    </source>
</reference>
<dbReference type="CDD" id="cd06267">
    <property type="entry name" value="PBP1_LacI_sugar_binding-like"/>
    <property type="match status" value="1"/>
</dbReference>
<dbReference type="PRINTS" id="PR00036">
    <property type="entry name" value="HTHLACI"/>
</dbReference>
<dbReference type="PROSITE" id="PS50932">
    <property type="entry name" value="HTH_LACI_2"/>
    <property type="match status" value="1"/>
</dbReference>
<name>A0ABW9XSH7_9BACL</name>
<dbReference type="EMBL" id="JAAAMV010000011">
    <property type="protein sequence ID" value="NBD25287.1"/>
    <property type="molecule type" value="Genomic_DNA"/>
</dbReference>
<accession>A0ABW9XSH7</accession>
<evidence type="ECO:0000313" key="6">
    <source>
        <dbReference type="Proteomes" id="UP000665561"/>
    </source>
</evidence>
<dbReference type="PROSITE" id="PS00356">
    <property type="entry name" value="HTH_LACI_1"/>
    <property type="match status" value="1"/>
</dbReference>
<dbReference type="Proteomes" id="UP000665561">
    <property type="component" value="Unassembled WGS sequence"/>
</dbReference>
<dbReference type="SMART" id="SM00354">
    <property type="entry name" value="HTH_LACI"/>
    <property type="match status" value="1"/>
</dbReference>
<dbReference type="InterPro" id="IPR028082">
    <property type="entry name" value="Peripla_BP_I"/>
</dbReference>
<dbReference type="Gene3D" id="3.40.50.2300">
    <property type="match status" value="2"/>
</dbReference>